<dbReference type="Pfam" id="PF06101">
    <property type="entry name" value="Vps62"/>
    <property type="match status" value="1"/>
</dbReference>
<dbReference type="Pfam" id="PF03318">
    <property type="entry name" value="ETX_MTX2"/>
    <property type="match status" value="1"/>
</dbReference>
<evidence type="ECO:0000313" key="2">
    <source>
        <dbReference type="Proteomes" id="UP000230750"/>
    </source>
</evidence>
<gene>
    <name evidence="1" type="ORF">BSL78_09899</name>
</gene>
<dbReference type="SUPFAM" id="SSF56973">
    <property type="entry name" value="Aerolisin/ETX pore-forming domain"/>
    <property type="match status" value="1"/>
</dbReference>
<keyword evidence="2" id="KW-1185">Reference proteome</keyword>
<reference evidence="1 2" key="1">
    <citation type="journal article" date="2017" name="PLoS Biol.">
        <title>The sea cucumber genome provides insights into morphological evolution and visceral regeneration.</title>
        <authorList>
            <person name="Zhang X."/>
            <person name="Sun L."/>
            <person name="Yuan J."/>
            <person name="Sun Y."/>
            <person name="Gao Y."/>
            <person name="Zhang L."/>
            <person name="Li S."/>
            <person name="Dai H."/>
            <person name="Hamel J.F."/>
            <person name="Liu C."/>
            <person name="Yu Y."/>
            <person name="Liu S."/>
            <person name="Lin W."/>
            <person name="Guo K."/>
            <person name="Jin S."/>
            <person name="Xu P."/>
            <person name="Storey K.B."/>
            <person name="Huan P."/>
            <person name="Zhang T."/>
            <person name="Zhou Y."/>
            <person name="Zhang J."/>
            <person name="Lin C."/>
            <person name="Li X."/>
            <person name="Xing L."/>
            <person name="Huo D."/>
            <person name="Sun M."/>
            <person name="Wang L."/>
            <person name="Mercier A."/>
            <person name="Li F."/>
            <person name="Yang H."/>
            <person name="Xiang J."/>
        </authorList>
    </citation>
    <scope>NUCLEOTIDE SEQUENCE [LARGE SCALE GENOMIC DNA]</scope>
    <source>
        <strain evidence="1">Shaxun</strain>
        <tissue evidence="1">Muscle</tissue>
    </source>
</reference>
<dbReference type="EMBL" id="MRZV01000296">
    <property type="protein sequence ID" value="PIK53189.1"/>
    <property type="molecule type" value="Genomic_DNA"/>
</dbReference>
<dbReference type="AlphaFoldDB" id="A0A2G8KYV9"/>
<dbReference type="PANTHER" id="PTHR48219:SF2">
    <property type="entry name" value="VACUOLAR PROTEIN SORTING-ASSOCIATED PROTEIN 62"/>
    <property type="match status" value="1"/>
</dbReference>
<proteinExistence type="predicted"/>
<dbReference type="OrthoDB" id="5957945at2759"/>
<organism evidence="1 2">
    <name type="scientific">Stichopus japonicus</name>
    <name type="common">Sea cucumber</name>
    <dbReference type="NCBI Taxonomy" id="307972"/>
    <lineage>
        <taxon>Eukaryota</taxon>
        <taxon>Metazoa</taxon>
        <taxon>Echinodermata</taxon>
        <taxon>Eleutherozoa</taxon>
        <taxon>Echinozoa</taxon>
        <taxon>Holothuroidea</taxon>
        <taxon>Aspidochirotacea</taxon>
        <taxon>Aspidochirotida</taxon>
        <taxon>Stichopodidae</taxon>
        <taxon>Apostichopus</taxon>
    </lineage>
</organism>
<dbReference type="InterPro" id="IPR009291">
    <property type="entry name" value="Vps62"/>
</dbReference>
<dbReference type="InterPro" id="IPR004991">
    <property type="entry name" value="Aerolysin-like"/>
</dbReference>
<name>A0A2G8KYV9_STIJA</name>
<accession>A0A2G8KYV9</accession>
<evidence type="ECO:0000313" key="1">
    <source>
        <dbReference type="EMBL" id="PIK53189.1"/>
    </source>
</evidence>
<sequence>MNRYRDTWRSSETPPIVFKRVSDYDWIWDDRGTGSYKGITIWRPKAIESGYYILGDAGVPSTNSAKPSTSAILVKEMEAGALAAPVSFTEVWRDRGSGGAYDGRFLKLNPPSGYTCLGFAAIKSWYTLPSLDLYRCVKNQYVTTGAGTYTFLWNDRGSGCYEALTLYSNYPSGSDTYALDAFTFTAVGNYNFPSGSPVLLNGQFVKNHQEVSFGADNFVFNVYETPDKDVIWTDRMTGAYKGISVWRSRGKTGTYSLGDIAYPATTQEPVRGFVVKALKEDALKAPVDFRQIYKDVGTGGQWDGAFYQPICPAVIERWTCCDEKPLAKATYRLYAMCEGGIHDTRKIVANEPESISRTTLVNNGDSTQKAGRSVSYEFSQEYSWGNSVGLEIGVETTVSAGIPFVAGGEVTVSASTSMSQEWGSATAETTTDTIEVEIAVKPKSSKIAEIVGNRYTMDLPYTATLITHYTDGTTGTRDDFSGVFRGVEVNDIRVIYHSDVPIV</sequence>
<dbReference type="Gene3D" id="2.170.15.10">
    <property type="entry name" value="Proaerolysin, chain A, domain 3"/>
    <property type="match status" value="1"/>
</dbReference>
<protein>
    <submittedName>
        <fullName evidence="1">Uncharacterized protein</fullName>
    </submittedName>
</protein>
<comment type="caution">
    <text evidence="1">The sequence shown here is derived from an EMBL/GenBank/DDBJ whole genome shotgun (WGS) entry which is preliminary data.</text>
</comment>
<dbReference type="Proteomes" id="UP000230750">
    <property type="component" value="Unassembled WGS sequence"/>
</dbReference>
<dbReference type="PANTHER" id="PTHR48219">
    <property type="entry name" value="VACUOLAR PROTEIN SORTING-ASSOCIATED PROTEIN 62-RELATED"/>
    <property type="match status" value="1"/>
</dbReference>